<evidence type="ECO:0000256" key="1">
    <source>
        <dbReference type="SAM" id="MobiDB-lite"/>
    </source>
</evidence>
<dbReference type="AlphaFoldDB" id="A0AAV7AKU1"/>
<evidence type="ECO:0000313" key="3">
    <source>
        <dbReference type="Proteomes" id="UP000824782"/>
    </source>
</evidence>
<feature type="region of interest" description="Disordered" evidence="1">
    <location>
        <begin position="172"/>
        <end position="194"/>
    </location>
</feature>
<reference evidence="2" key="1">
    <citation type="thesis" date="2020" institute="ProQuest LLC" country="789 East Eisenhower Parkway, Ann Arbor, MI, USA">
        <title>Comparative Genomics and Chromosome Evolution.</title>
        <authorList>
            <person name="Mudd A.B."/>
        </authorList>
    </citation>
    <scope>NUCLEOTIDE SEQUENCE</scope>
    <source>
        <strain evidence="2">237g6f4</strain>
        <tissue evidence="2">Blood</tissue>
    </source>
</reference>
<sequence>MESNNSILRLHQPIMELCYVSFYLPQGNVRGFTYKCCVTRDKAGACFDNCFQVREETEHAQHRDPPYESFTEALRKTTTRDVLTELYKLTAAKDRLLVELLNTSTSPGSKMGNQDGKFQDLAGASQFLDESSFPIDFQESLTASLDKKALSSKGKKGRRFSRRKESIEDFVNKKIKRKSTPDAGMTPGREKTPSIKVSWAGSSDNLLRPRLQSVENREIFMAGLSVKNSHDRPSESSAILGPASSAGSSQSLYDNDVFGDFPYIPQNGSPMGDLQDVLRMVQEQQKDGAAHSVLLNRDSLEYIDSDQTSMERDVKTVVAKVQDLGSCVQRVVTYSFSDDSSREGRCDNITTVHSAMSNEFVSKVDVFNLNETFEKDKVENAENDFKEETVVDNEVLRVHGFVNKSLLRVLKSDNVEETEFWLGQLDQKGGHGRVSPNLIKRATISQESSNLSTVPQSNSKVEEPITTSTLDCAVPRHSFPSSNNVNKEVSPIQSPFSSLLPSPQLHHRILPLPTKPFEDDPRSWGRPIRDFIKGSSTLGGRTKASSLTNLGPDSYIADDFRQKAKRNGKALTFQYDLPPQGPPMLFKNPEN</sequence>
<dbReference type="Proteomes" id="UP000824782">
    <property type="component" value="Unassembled WGS sequence"/>
</dbReference>
<feature type="compositionally biased region" description="Polar residues" evidence="1">
    <location>
        <begin position="535"/>
        <end position="551"/>
    </location>
</feature>
<keyword evidence="3" id="KW-1185">Reference proteome</keyword>
<evidence type="ECO:0000313" key="2">
    <source>
        <dbReference type="EMBL" id="KAG8560703.1"/>
    </source>
</evidence>
<dbReference type="EMBL" id="WNYA01000007">
    <property type="protein sequence ID" value="KAG8560703.1"/>
    <property type="molecule type" value="Genomic_DNA"/>
</dbReference>
<feature type="region of interest" description="Disordered" evidence="1">
    <location>
        <begin position="535"/>
        <end position="555"/>
    </location>
</feature>
<organism evidence="2 3">
    <name type="scientific">Engystomops pustulosus</name>
    <name type="common">Tungara frog</name>
    <name type="synonym">Physalaemus pustulosus</name>
    <dbReference type="NCBI Taxonomy" id="76066"/>
    <lineage>
        <taxon>Eukaryota</taxon>
        <taxon>Metazoa</taxon>
        <taxon>Chordata</taxon>
        <taxon>Craniata</taxon>
        <taxon>Vertebrata</taxon>
        <taxon>Euteleostomi</taxon>
        <taxon>Amphibia</taxon>
        <taxon>Batrachia</taxon>
        <taxon>Anura</taxon>
        <taxon>Neobatrachia</taxon>
        <taxon>Hyloidea</taxon>
        <taxon>Leptodactylidae</taxon>
        <taxon>Leiuperinae</taxon>
        <taxon>Engystomops</taxon>
    </lineage>
</organism>
<protein>
    <submittedName>
        <fullName evidence="2">Uncharacterized protein</fullName>
    </submittedName>
</protein>
<accession>A0AAV7AKU1</accession>
<name>A0AAV7AKU1_ENGPU</name>
<gene>
    <name evidence="2" type="ORF">GDO81_015087</name>
</gene>
<comment type="caution">
    <text evidence="2">The sequence shown here is derived from an EMBL/GenBank/DDBJ whole genome shotgun (WGS) entry which is preliminary data.</text>
</comment>
<feature type="region of interest" description="Disordered" evidence="1">
    <location>
        <begin position="570"/>
        <end position="591"/>
    </location>
</feature>
<proteinExistence type="predicted"/>